<dbReference type="PANTHER" id="PTHR30576">
    <property type="entry name" value="COLANIC BIOSYNTHESIS UDP-GLUCOSE LIPID CARRIER TRANSFERASE"/>
    <property type="match status" value="1"/>
</dbReference>
<organism evidence="4 5">
    <name type="scientific">Limimonas halophila</name>
    <dbReference type="NCBI Taxonomy" id="1082479"/>
    <lineage>
        <taxon>Bacteria</taxon>
        <taxon>Pseudomonadati</taxon>
        <taxon>Pseudomonadota</taxon>
        <taxon>Alphaproteobacteria</taxon>
        <taxon>Rhodospirillales</taxon>
        <taxon>Rhodovibrionaceae</taxon>
        <taxon>Limimonas</taxon>
    </lineage>
</organism>
<dbReference type="Pfam" id="PF02397">
    <property type="entry name" value="Bac_transf"/>
    <property type="match status" value="1"/>
</dbReference>
<comment type="similarity">
    <text evidence="1">Belongs to the bacterial sugar transferase family.</text>
</comment>
<dbReference type="PANTHER" id="PTHR30576:SF0">
    <property type="entry name" value="UNDECAPRENYL-PHOSPHATE N-ACETYLGALACTOSAMINYL 1-PHOSPHATE TRANSFERASE-RELATED"/>
    <property type="match status" value="1"/>
</dbReference>
<dbReference type="STRING" id="1082479.SAMN05216241_10636"/>
<dbReference type="GO" id="GO:0016780">
    <property type="term" value="F:phosphotransferase activity, for other substituted phosphate groups"/>
    <property type="evidence" value="ECO:0007669"/>
    <property type="project" value="TreeGrafter"/>
</dbReference>
<dbReference type="RefSeq" id="WP_245659533.1">
    <property type="nucleotide sequence ID" value="NZ_FNCE01000006.1"/>
</dbReference>
<dbReference type="GO" id="GO:0000271">
    <property type="term" value="P:polysaccharide biosynthetic process"/>
    <property type="evidence" value="ECO:0007669"/>
    <property type="project" value="UniProtKB-KW"/>
</dbReference>
<keyword evidence="2" id="KW-0270">Exopolysaccharide synthesis</keyword>
<evidence type="ECO:0000256" key="2">
    <source>
        <dbReference type="ARBA" id="ARBA00023169"/>
    </source>
</evidence>
<dbReference type="AlphaFoldDB" id="A0A1G7RXF5"/>
<dbReference type="InterPro" id="IPR003362">
    <property type="entry name" value="Bact_transf"/>
</dbReference>
<feature type="domain" description="Bacterial sugar transferase" evidence="3">
    <location>
        <begin position="27"/>
        <end position="213"/>
    </location>
</feature>
<keyword evidence="5" id="KW-1185">Reference proteome</keyword>
<proteinExistence type="inferred from homology"/>
<dbReference type="Proteomes" id="UP000199415">
    <property type="component" value="Unassembled WGS sequence"/>
</dbReference>
<protein>
    <submittedName>
        <fullName evidence="4">Sugar transferase involved in LPS biosynthesis (Colanic, teichoic acid)</fullName>
    </submittedName>
</protein>
<evidence type="ECO:0000256" key="1">
    <source>
        <dbReference type="ARBA" id="ARBA00006464"/>
    </source>
</evidence>
<evidence type="ECO:0000313" key="4">
    <source>
        <dbReference type="EMBL" id="SDG15421.1"/>
    </source>
</evidence>
<accession>A0A1G7RXF5</accession>
<dbReference type="EMBL" id="FNCE01000006">
    <property type="protein sequence ID" value="SDG15421.1"/>
    <property type="molecule type" value="Genomic_DNA"/>
</dbReference>
<evidence type="ECO:0000313" key="5">
    <source>
        <dbReference type="Proteomes" id="UP000199415"/>
    </source>
</evidence>
<reference evidence="4 5" key="1">
    <citation type="submission" date="2016-10" db="EMBL/GenBank/DDBJ databases">
        <authorList>
            <person name="de Groot N.N."/>
        </authorList>
    </citation>
    <scope>NUCLEOTIDE SEQUENCE [LARGE SCALE GENOMIC DNA]</scope>
    <source>
        <strain evidence="4 5">DSM 25584</strain>
    </source>
</reference>
<evidence type="ECO:0000259" key="3">
    <source>
        <dbReference type="Pfam" id="PF02397"/>
    </source>
</evidence>
<keyword evidence="4" id="KW-0808">Transferase</keyword>
<name>A0A1G7RXF5_9PROT</name>
<gene>
    <name evidence="4" type="ORF">SAMN05216241_10636</name>
</gene>
<sequence length="218" mass="23446">MRHALTPGTVPAASMPAAPRPRAARLKRAEDLLVAGAALTLAAPPLALLALAVKLDSPGPVVFRQPRVGRNGRLFPLFKLRTMHHAAADPGGRRLARPGDPRITRVGRVLRPTRLDELPQLVNVLRGEMSVVGPRPHAIHARAGGLRYPEAVAGYARRHAVRPGITGLAQVRGWCGTTHSVAQLRGRVACDRAYIARWSLRLDLAILLATPLALARGR</sequence>